<dbReference type="InterPro" id="IPR002347">
    <property type="entry name" value="SDR_fam"/>
</dbReference>
<reference evidence="3" key="1">
    <citation type="submission" date="2021-10" db="EMBL/GenBank/DDBJ databases">
        <title>De novo Genome Assembly of Clathrus columnatus (Basidiomycota, Fungi) Using Illumina and Nanopore Sequence Data.</title>
        <authorList>
            <person name="Ogiso-Tanaka E."/>
            <person name="Itagaki H."/>
            <person name="Hosoya T."/>
            <person name="Hosaka K."/>
        </authorList>
    </citation>
    <scope>NUCLEOTIDE SEQUENCE</scope>
    <source>
        <strain evidence="3">MO-923</strain>
    </source>
</reference>
<dbReference type="Pfam" id="PF00106">
    <property type="entry name" value="adh_short"/>
    <property type="match status" value="1"/>
</dbReference>
<keyword evidence="4" id="KW-1185">Reference proteome</keyword>
<gene>
    <name evidence="3" type="ORF">Clacol_000488</name>
</gene>
<dbReference type="EMBL" id="BPWL01000001">
    <property type="protein sequence ID" value="GJJ06297.1"/>
    <property type="molecule type" value="Genomic_DNA"/>
</dbReference>
<dbReference type="GO" id="GO:0016491">
    <property type="term" value="F:oxidoreductase activity"/>
    <property type="evidence" value="ECO:0007669"/>
    <property type="project" value="UniProtKB-KW"/>
</dbReference>
<evidence type="ECO:0000256" key="2">
    <source>
        <dbReference type="ARBA" id="ARBA00023002"/>
    </source>
</evidence>
<comment type="similarity">
    <text evidence="1">Belongs to the short-chain dehydrogenases/reductases (SDR) family.</text>
</comment>
<comment type="caution">
    <text evidence="3">The sequence shown here is derived from an EMBL/GenBank/DDBJ whole genome shotgun (WGS) entry which is preliminary data.</text>
</comment>
<dbReference type="AlphaFoldDB" id="A0AAV4ZYV3"/>
<protein>
    <submittedName>
        <fullName evidence="3">Uncharacterized protein</fullName>
    </submittedName>
</protein>
<evidence type="ECO:0000313" key="4">
    <source>
        <dbReference type="Proteomes" id="UP001050691"/>
    </source>
</evidence>
<dbReference type="Proteomes" id="UP001050691">
    <property type="component" value="Unassembled WGS sequence"/>
</dbReference>
<dbReference type="InterPro" id="IPR036291">
    <property type="entry name" value="NAD(P)-bd_dom_sf"/>
</dbReference>
<dbReference type="Gene3D" id="3.40.50.720">
    <property type="entry name" value="NAD(P)-binding Rossmann-like Domain"/>
    <property type="match status" value="1"/>
</dbReference>
<name>A0AAV4ZYV3_9AGAM</name>
<dbReference type="PANTHER" id="PTHR43669">
    <property type="entry name" value="5-KETO-D-GLUCONATE 5-REDUCTASE"/>
    <property type="match status" value="1"/>
</dbReference>
<proteinExistence type="inferred from homology"/>
<accession>A0AAV4ZYV3</accession>
<sequence>MTTVPDNEFFNDAERLKGKEEAMVSENPLHSFSHVMGNAKIVIADRDIEAANQVIEEIENLGSQAIAQKCDVTSWQAQLEVFQRAIREYGTVDVVVANAGILEKGRFVPAELDSDNVPIKPSLTTVHVNLQASKEYRLVRYTQPQNTPLLGFRRRSMGFTAIKFVWLLYVLGSQVNSDSPFLFFWVPTRGSDTSIMVTPMKIFLAGIPLTPVERVAGTVIKAATETNPDTNGSVYTIPDGGETFRLDRKDLSITTGVYKLLGDRADAFLVYDFQYFISC</sequence>
<dbReference type="PANTHER" id="PTHR43669:SF14">
    <property type="entry name" value="OXIDOREDUCTASE"/>
    <property type="match status" value="1"/>
</dbReference>
<evidence type="ECO:0000313" key="3">
    <source>
        <dbReference type="EMBL" id="GJJ06297.1"/>
    </source>
</evidence>
<evidence type="ECO:0000256" key="1">
    <source>
        <dbReference type="ARBA" id="ARBA00006484"/>
    </source>
</evidence>
<dbReference type="SUPFAM" id="SSF51735">
    <property type="entry name" value="NAD(P)-binding Rossmann-fold domains"/>
    <property type="match status" value="1"/>
</dbReference>
<keyword evidence="2" id="KW-0560">Oxidoreductase</keyword>
<organism evidence="3 4">
    <name type="scientific">Clathrus columnatus</name>
    <dbReference type="NCBI Taxonomy" id="1419009"/>
    <lineage>
        <taxon>Eukaryota</taxon>
        <taxon>Fungi</taxon>
        <taxon>Dikarya</taxon>
        <taxon>Basidiomycota</taxon>
        <taxon>Agaricomycotina</taxon>
        <taxon>Agaricomycetes</taxon>
        <taxon>Phallomycetidae</taxon>
        <taxon>Phallales</taxon>
        <taxon>Clathraceae</taxon>
        <taxon>Clathrus</taxon>
    </lineage>
</organism>